<accession>A0A0C2G8A3</accession>
<feature type="coiled-coil region" evidence="1">
    <location>
        <begin position="24"/>
        <end position="153"/>
    </location>
</feature>
<keyword evidence="1" id="KW-0175">Coiled coil</keyword>
<protein>
    <submittedName>
        <fullName evidence="2">Uncharacterized protein</fullName>
    </submittedName>
</protein>
<dbReference type="EMBL" id="KN737893">
    <property type="protein sequence ID" value="KIH55104.1"/>
    <property type="molecule type" value="Genomic_DNA"/>
</dbReference>
<gene>
    <name evidence="2" type="ORF">ANCDUO_14745</name>
</gene>
<evidence type="ECO:0000313" key="2">
    <source>
        <dbReference type="EMBL" id="KIH55104.1"/>
    </source>
</evidence>
<dbReference type="AlphaFoldDB" id="A0A0C2G8A3"/>
<dbReference type="Proteomes" id="UP000054047">
    <property type="component" value="Unassembled WGS sequence"/>
</dbReference>
<name>A0A0C2G8A3_9BILA</name>
<dbReference type="OrthoDB" id="5875174at2759"/>
<reference evidence="2 3" key="1">
    <citation type="submission" date="2013-12" db="EMBL/GenBank/DDBJ databases">
        <title>Draft genome of the parsitic nematode Ancylostoma duodenale.</title>
        <authorList>
            <person name="Mitreva M."/>
        </authorList>
    </citation>
    <scope>NUCLEOTIDE SEQUENCE [LARGE SCALE GENOMIC DNA]</scope>
    <source>
        <strain evidence="2 3">Zhejiang</strain>
    </source>
</reference>
<keyword evidence="3" id="KW-1185">Reference proteome</keyword>
<organism evidence="2 3">
    <name type="scientific">Ancylostoma duodenale</name>
    <dbReference type="NCBI Taxonomy" id="51022"/>
    <lineage>
        <taxon>Eukaryota</taxon>
        <taxon>Metazoa</taxon>
        <taxon>Ecdysozoa</taxon>
        <taxon>Nematoda</taxon>
        <taxon>Chromadorea</taxon>
        <taxon>Rhabditida</taxon>
        <taxon>Rhabditina</taxon>
        <taxon>Rhabditomorpha</taxon>
        <taxon>Strongyloidea</taxon>
        <taxon>Ancylostomatidae</taxon>
        <taxon>Ancylostomatinae</taxon>
        <taxon>Ancylostoma</taxon>
    </lineage>
</organism>
<evidence type="ECO:0000313" key="3">
    <source>
        <dbReference type="Proteomes" id="UP000054047"/>
    </source>
</evidence>
<proteinExistence type="predicted"/>
<evidence type="ECO:0000256" key="1">
    <source>
        <dbReference type="SAM" id="Coils"/>
    </source>
</evidence>
<sequence>MKRKGRGQRKGCVCSSITGCSRALSDTENEKARAKRQMDTVTELQRTISDLNERLAKHDAALLEEKNLRRKLEREQERTKDDQTHAQGALAKLQQKYDVLKEECRRKDSQISKLEKKLEDKEVMMADCLRELKEQHKTRVTELEEKLAEIKRKNLK</sequence>